<dbReference type="EMBL" id="CP020925">
    <property type="protein sequence ID" value="ATP20376.1"/>
    <property type="molecule type" value="Genomic_DNA"/>
</dbReference>
<evidence type="ECO:0000313" key="2">
    <source>
        <dbReference type="Proteomes" id="UP000037029"/>
    </source>
</evidence>
<accession>A0A0J9CVS9</accession>
<reference evidence="1 2" key="1">
    <citation type="submission" date="2017-04" db="EMBL/GenBank/DDBJ databases">
        <title>Characterization, genome and methylation analysis of a phthalic acid esters degrading strain Sphingobium yanoikuyae SHJ.</title>
        <authorList>
            <person name="Feng L."/>
        </authorList>
    </citation>
    <scope>NUCLEOTIDE SEQUENCE [LARGE SCALE GENOMIC DNA]</scope>
    <source>
        <strain evidence="1 2">SHJ</strain>
    </source>
</reference>
<dbReference type="AlphaFoldDB" id="A0A0J9CVS9"/>
<name>A0A0J9CVS9_SPHYA</name>
<gene>
    <name evidence="1" type="ORF">BV87_19675</name>
</gene>
<evidence type="ECO:0000313" key="1">
    <source>
        <dbReference type="EMBL" id="ATP20376.1"/>
    </source>
</evidence>
<proteinExistence type="predicted"/>
<dbReference type="RefSeq" id="WP_048939048.1">
    <property type="nucleotide sequence ID" value="NZ_CP020925.1"/>
</dbReference>
<sequence length="237" mass="25177">MMMDLTGFRPFSLKDFAKHLTPGIYQPMQLIIACQVKHLGFVDGKPVNKGAKALADWIILHAEFIAKPKPGGHPLHSGCAIERILAGDILPEEDFAVALAEMTEGAVLPEMFGLPVPLTEMIAPDFPPRAGAVEKAPEAVVLTPAPASAPSQIPDLPALGPLGGALPSGRLFHSIADARFPEGFVLTGCGLALNLDESTAMAMRAAIDTGVEFLRRQRKAGEFWNKVDAPRTEGLAA</sequence>
<dbReference type="Proteomes" id="UP000037029">
    <property type="component" value="Chromosome"/>
</dbReference>
<organism evidence="1 2">
    <name type="scientific">Sphingobium yanoikuyae</name>
    <name type="common">Sphingomonas yanoikuyae</name>
    <dbReference type="NCBI Taxonomy" id="13690"/>
    <lineage>
        <taxon>Bacteria</taxon>
        <taxon>Pseudomonadati</taxon>
        <taxon>Pseudomonadota</taxon>
        <taxon>Alphaproteobacteria</taxon>
        <taxon>Sphingomonadales</taxon>
        <taxon>Sphingomonadaceae</taxon>
        <taxon>Sphingobium</taxon>
    </lineage>
</organism>
<protein>
    <submittedName>
        <fullName evidence="1">Uncharacterized protein</fullName>
    </submittedName>
</protein>